<evidence type="ECO:0000256" key="5">
    <source>
        <dbReference type="ARBA" id="ARBA00022857"/>
    </source>
</evidence>
<protein>
    <submittedName>
        <fullName evidence="8">NAD(P)/FAD-dependent oxidoreductase</fullName>
    </submittedName>
</protein>
<comment type="caution">
    <text evidence="8">The sequence shown here is derived from an EMBL/GenBank/DDBJ whole genome shotgun (WGS) entry which is preliminary data.</text>
</comment>
<dbReference type="InterPro" id="IPR020946">
    <property type="entry name" value="Flavin_mOase-like"/>
</dbReference>
<keyword evidence="3" id="KW-0285">Flavoprotein</keyword>
<dbReference type="GO" id="GO:0050660">
    <property type="term" value="F:flavin adenine dinucleotide binding"/>
    <property type="evidence" value="ECO:0007669"/>
    <property type="project" value="InterPro"/>
</dbReference>
<dbReference type="FunFam" id="3.50.50.60:FF:000228">
    <property type="entry name" value="FAD-containing monooxygenase EthA"/>
    <property type="match status" value="1"/>
</dbReference>
<dbReference type="Proteomes" id="UP000632289">
    <property type="component" value="Unassembled WGS sequence"/>
</dbReference>
<evidence type="ECO:0000313" key="8">
    <source>
        <dbReference type="EMBL" id="MBD3933334.1"/>
    </source>
</evidence>
<organism evidence="8 9">
    <name type="scientific">Streptomyces chumphonensis</name>
    <dbReference type="NCBI Taxonomy" id="1214925"/>
    <lineage>
        <taxon>Bacteria</taxon>
        <taxon>Bacillati</taxon>
        <taxon>Actinomycetota</taxon>
        <taxon>Actinomycetes</taxon>
        <taxon>Kitasatosporales</taxon>
        <taxon>Streptomycetaceae</taxon>
        <taxon>Streptomyces</taxon>
    </lineage>
</organism>
<dbReference type="RefSeq" id="WP_191210624.1">
    <property type="nucleotide sequence ID" value="NZ_BAABKL010000050.1"/>
</dbReference>
<proteinExistence type="inferred from homology"/>
<evidence type="ECO:0000256" key="1">
    <source>
        <dbReference type="ARBA" id="ARBA00001974"/>
    </source>
</evidence>
<dbReference type="AlphaFoldDB" id="A0A927F361"/>
<comment type="cofactor">
    <cofactor evidence="1">
        <name>FAD</name>
        <dbReference type="ChEBI" id="CHEBI:57692"/>
    </cofactor>
</comment>
<dbReference type="InterPro" id="IPR036188">
    <property type="entry name" value="FAD/NAD-bd_sf"/>
</dbReference>
<dbReference type="EMBL" id="JACXYU010000009">
    <property type="protein sequence ID" value="MBD3933334.1"/>
    <property type="molecule type" value="Genomic_DNA"/>
</dbReference>
<accession>A0A927F361</accession>
<evidence type="ECO:0000256" key="7">
    <source>
        <dbReference type="ARBA" id="ARBA00023033"/>
    </source>
</evidence>
<evidence type="ECO:0000256" key="2">
    <source>
        <dbReference type="ARBA" id="ARBA00010139"/>
    </source>
</evidence>
<keyword evidence="5" id="KW-0521">NADP</keyword>
<evidence type="ECO:0000313" key="9">
    <source>
        <dbReference type="Proteomes" id="UP000632289"/>
    </source>
</evidence>
<evidence type="ECO:0000256" key="4">
    <source>
        <dbReference type="ARBA" id="ARBA00022827"/>
    </source>
</evidence>
<reference evidence="8" key="1">
    <citation type="submission" date="2020-09" db="EMBL/GenBank/DDBJ databases">
        <title>Secondary metabolite and genome analysis of marine Streptomyces chumphonensis KK1-2T.</title>
        <authorList>
            <person name="Phongsopitanun W."/>
            <person name="Kanchanasin P."/>
            <person name="Pittayakhajonwut P."/>
            <person name="Suwanborirux K."/>
            <person name="Tanasupawat S."/>
        </authorList>
    </citation>
    <scope>NUCLEOTIDE SEQUENCE</scope>
    <source>
        <strain evidence="8">KK1-2</strain>
    </source>
</reference>
<keyword evidence="4" id="KW-0274">FAD</keyword>
<dbReference type="GO" id="GO:0050661">
    <property type="term" value="F:NADP binding"/>
    <property type="evidence" value="ECO:0007669"/>
    <property type="project" value="InterPro"/>
</dbReference>
<keyword evidence="6" id="KW-0560">Oxidoreductase</keyword>
<dbReference type="GO" id="GO:0004499">
    <property type="term" value="F:N,N-dimethylaniline monooxygenase activity"/>
    <property type="evidence" value="ECO:0007669"/>
    <property type="project" value="InterPro"/>
</dbReference>
<keyword evidence="9" id="KW-1185">Reference proteome</keyword>
<gene>
    <name evidence="8" type="ORF">IF129_17475</name>
</gene>
<keyword evidence="7" id="KW-0503">Monooxygenase</keyword>
<comment type="similarity">
    <text evidence="2">Belongs to the FAD-binding monooxygenase family.</text>
</comment>
<evidence type="ECO:0000256" key="3">
    <source>
        <dbReference type="ARBA" id="ARBA00022630"/>
    </source>
</evidence>
<evidence type="ECO:0000256" key="6">
    <source>
        <dbReference type="ARBA" id="ARBA00023002"/>
    </source>
</evidence>
<dbReference type="InterPro" id="IPR051820">
    <property type="entry name" value="FAD-binding_MO"/>
</dbReference>
<dbReference type="Gene3D" id="3.50.50.60">
    <property type="entry name" value="FAD/NAD(P)-binding domain"/>
    <property type="match status" value="3"/>
</dbReference>
<dbReference type="PANTHER" id="PTHR43872:SF1">
    <property type="entry name" value="MONOOXYGENASE, PUTATIVE (AFU_ORTHOLOGUE AFUA_8G02570)-RELATED"/>
    <property type="match status" value="1"/>
</dbReference>
<dbReference type="Pfam" id="PF00743">
    <property type="entry name" value="FMO-like"/>
    <property type="match status" value="1"/>
</dbReference>
<dbReference type="PANTHER" id="PTHR43872">
    <property type="entry name" value="MONOOXYGENASE, PUTATIVE (AFU_ORTHOLOGUE AFUA_8G02570)-RELATED"/>
    <property type="match status" value="1"/>
</dbReference>
<dbReference type="SUPFAM" id="SSF51905">
    <property type="entry name" value="FAD/NAD(P)-binding domain"/>
    <property type="match status" value="1"/>
</dbReference>
<dbReference type="Pfam" id="PF13450">
    <property type="entry name" value="NAD_binding_8"/>
    <property type="match status" value="1"/>
</dbReference>
<name>A0A927F361_9ACTN</name>
<sequence>MPLDHVDVLIVGAGLSGIGTACHLTRDAPGRTYAILEARDAVGGTWDLFRYPGVRSDSDMFTLGYAFRPWRGERSIADGAAIREYIRDTARAYGVDRYIRFRHRVVRAEWSSADARWTVTAERTDTGERTRLTCSFLTACAGYYRYDRGHTPDFPGADRFTGPVVHPQHWPRDLDWRDRRVVVIGSGATAVTLVPALAEEAAHVTMLQRSPGYVAALAATDPLARALRRLPPRLSGPVVRWKNVLVSVAGFQLSRRRPKLMKALLRRGVTRWLPPGYDVDTHFTPRYDPWDQRLCAVPDGDLFRAVSEGSASIVTDHVETFTETGIALASGIHLDADVIVTATGLTLHPIGGLRLRVDGHDVDLGRTVAYKGAMLSGVPNFALTLGYTNASWTLKADLVARYVCRVLNHLQDHGLRAATPLTPTFPPGTELSPLIDLSSGYVRRGVHALPRQGPRTPWRLHQNYLRDVRLLRRSPLTDRHLHFT</sequence>